<dbReference type="AlphaFoldDB" id="A0A8T1TZX2"/>
<evidence type="ECO:0000256" key="1">
    <source>
        <dbReference type="SAM" id="MobiDB-lite"/>
    </source>
</evidence>
<protein>
    <submittedName>
        <fullName evidence="2">Uncharacterized protein</fullName>
    </submittedName>
</protein>
<gene>
    <name evidence="2" type="ORF">JG687_00014744</name>
</gene>
<dbReference type="Proteomes" id="UP000688947">
    <property type="component" value="Unassembled WGS sequence"/>
</dbReference>
<evidence type="ECO:0000313" key="3">
    <source>
        <dbReference type="Proteomes" id="UP000688947"/>
    </source>
</evidence>
<accession>A0A8T1TZX2</accession>
<reference evidence="2" key="1">
    <citation type="submission" date="2021-01" db="EMBL/GenBank/DDBJ databases">
        <title>Phytophthora aleatoria, a newly-described species from Pinus radiata is distinct from Phytophthora cactorum isolates based on comparative genomics.</title>
        <authorList>
            <person name="Mcdougal R."/>
            <person name="Panda P."/>
            <person name="Williams N."/>
            <person name="Studholme D.J."/>
        </authorList>
    </citation>
    <scope>NUCLEOTIDE SEQUENCE</scope>
    <source>
        <strain evidence="2">NZFS 3830</strain>
    </source>
</reference>
<proteinExistence type="predicted"/>
<sequence>MRLALTYESYTGRDMLRTYNVTMFITCVLQCILPTKWDEVGVQNTKSRTPVHSLVQEMSLEIYSPEVLVWAISMNHYPISPPHCESLSNWSNGWLPLTVLHRLREPGKGRSVTRAEHSAAAKHLEADSSKPTRERVACPEASRKRSFADAALVAETAPPAQVDL</sequence>
<name>A0A8T1TZX2_9STRA</name>
<organism evidence="2 3">
    <name type="scientific">Phytophthora cactorum</name>
    <dbReference type="NCBI Taxonomy" id="29920"/>
    <lineage>
        <taxon>Eukaryota</taxon>
        <taxon>Sar</taxon>
        <taxon>Stramenopiles</taxon>
        <taxon>Oomycota</taxon>
        <taxon>Peronosporomycetes</taxon>
        <taxon>Peronosporales</taxon>
        <taxon>Peronosporaceae</taxon>
        <taxon>Phytophthora</taxon>
    </lineage>
</organism>
<evidence type="ECO:0000313" key="2">
    <source>
        <dbReference type="EMBL" id="KAG6949610.1"/>
    </source>
</evidence>
<dbReference type="EMBL" id="JAENGZ010001228">
    <property type="protein sequence ID" value="KAG6949610.1"/>
    <property type="molecule type" value="Genomic_DNA"/>
</dbReference>
<comment type="caution">
    <text evidence="2">The sequence shown here is derived from an EMBL/GenBank/DDBJ whole genome shotgun (WGS) entry which is preliminary data.</text>
</comment>
<feature type="region of interest" description="Disordered" evidence="1">
    <location>
        <begin position="119"/>
        <end position="141"/>
    </location>
</feature>